<dbReference type="KEGG" id="tmc:LMI_3067"/>
<feature type="binding site" evidence="6">
    <location>
        <position position="213"/>
    </location>
    <ligand>
        <name>S-adenosyl-L-methionine</name>
        <dbReference type="ChEBI" id="CHEBI:59789"/>
    </ligand>
</feature>
<reference evidence="9 11" key="3">
    <citation type="submission" date="2016-10" db="EMBL/GenBank/DDBJ databases">
        <authorList>
            <person name="Varghese N."/>
            <person name="Submissions S."/>
        </authorList>
    </citation>
    <scope>NUCLEOTIDE SEQUENCE [LARGE SCALE GENOMIC DNA]</scope>
    <source>
        <strain evidence="9 11">ATCC 33218</strain>
    </source>
</reference>
<comment type="catalytic activity">
    <reaction evidence="6">
        <text>guanosine(2251) in 23S rRNA + S-adenosyl-L-methionine = 2'-O-methylguanosine(2251) in 23S rRNA + S-adenosyl-L-homocysteine + H(+)</text>
        <dbReference type="Rhea" id="RHEA:24140"/>
        <dbReference type="Rhea" id="RHEA-COMP:10239"/>
        <dbReference type="Rhea" id="RHEA-COMP:10241"/>
        <dbReference type="ChEBI" id="CHEBI:15378"/>
        <dbReference type="ChEBI" id="CHEBI:57856"/>
        <dbReference type="ChEBI" id="CHEBI:59789"/>
        <dbReference type="ChEBI" id="CHEBI:74269"/>
        <dbReference type="ChEBI" id="CHEBI:74445"/>
        <dbReference type="EC" id="2.1.1.185"/>
    </reaction>
</comment>
<dbReference type="InterPro" id="IPR029028">
    <property type="entry name" value="Alpha/beta_knot_MTases"/>
</dbReference>
<keyword evidence="11" id="KW-1185">Reference proteome</keyword>
<dbReference type="InterPro" id="IPR024915">
    <property type="entry name" value="23S_rRNA_MeTrfase_RlmB"/>
</dbReference>
<dbReference type="InterPro" id="IPR004441">
    <property type="entry name" value="rRNA_MeTrfase_TrmH"/>
</dbReference>
<dbReference type="PANTHER" id="PTHR46429">
    <property type="entry name" value="23S RRNA (GUANOSINE-2'-O-)-METHYLTRANSFERASE RLMB"/>
    <property type="match status" value="1"/>
</dbReference>
<evidence type="ECO:0000256" key="4">
    <source>
        <dbReference type="ARBA" id="ARBA00022679"/>
    </source>
</evidence>
<dbReference type="SUPFAM" id="SSF75217">
    <property type="entry name" value="alpha/beta knot"/>
    <property type="match status" value="1"/>
</dbReference>
<keyword evidence="5 6" id="KW-0949">S-adenosyl-L-methionine</keyword>
<dbReference type="FunFam" id="3.40.1280.10:FF:000008">
    <property type="entry name" value="Group 3 RNA methyltransferase TrmH"/>
    <property type="match status" value="1"/>
</dbReference>
<evidence type="ECO:0000313" key="9">
    <source>
        <dbReference type="EMBL" id="SCY04586.1"/>
    </source>
</evidence>
<dbReference type="STRING" id="451.B6N58_14105"/>
<evidence type="ECO:0000313" key="8">
    <source>
        <dbReference type="EMBL" id="CEG62293.1"/>
    </source>
</evidence>
<dbReference type="InterPro" id="IPR029064">
    <property type="entry name" value="Ribosomal_eL30-like_sf"/>
</dbReference>
<dbReference type="CDD" id="cd18103">
    <property type="entry name" value="SpoU-like_RlmB"/>
    <property type="match status" value="1"/>
</dbReference>
<evidence type="ECO:0000256" key="3">
    <source>
        <dbReference type="ARBA" id="ARBA00022603"/>
    </source>
</evidence>
<reference evidence="10" key="2">
    <citation type="submission" date="2014-09" db="EMBL/GenBank/DDBJ databases">
        <authorList>
            <person name="Gomez-Valero L."/>
        </authorList>
    </citation>
    <scope>NUCLEOTIDE SEQUENCE [LARGE SCALE GENOMIC DNA]</scope>
    <source>
        <strain evidence="10">ATCC33218</strain>
    </source>
</reference>
<evidence type="ECO:0000313" key="11">
    <source>
        <dbReference type="Proteomes" id="UP000182998"/>
    </source>
</evidence>
<dbReference type="InterPro" id="IPR001537">
    <property type="entry name" value="SpoU_MeTrfase"/>
</dbReference>
<keyword evidence="1 6" id="KW-0963">Cytoplasm</keyword>
<dbReference type="GO" id="GO:0070039">
    <property type="term" value="F:rRNA (guanosine-2'-O-)-methyltransferase activity"/>
    <property type="evidence" value="ECO:0007669"/>
    <property type="project" value="UniProtKB-UniRule"/>
</dbReference>
<dbReference type="AlphaFoldDB" id="A0A098GIJ1"/>
<dbReference type="EMBL" id="LN614830">
    <property type="protein sequence ID" value="CEG62293.1"/>
    <property type="molecule type" value="Genomic_DNA"/>
</dbReference>
<evidence type="ECO:0000256" key="2">
    <source>
        <dbReference type="ARBA" id="ARBA00022552"/>
    </source>
</evidence>
<dbReference type="Proteomes" id="UP000182998">
    <property type="component" value="Unassembled WGS sequence"/>
</dbReference>
<dbReference type="InterPro" id="IPR013123">
    <property type="entry name" value="SpoU_subst-bd"/>
</dbReference>
<dbReference type="HAMAP" id="MF_01887">
    <property type="entry name" value="23SrRNA_methyltr_B"/>
    <property type="match status" value="1"/>
</dbReference>
<dbReference type="PATRIC" id="fig|451.8.peg.866"/>
<comment type="similarity">
    <text evidence="6">Belongs to the class IV-like SAM-binding methyltransferase superfamily. RNA methyltransferase TrmH family. RlmB subfamily.</text>
</comment>
<dbReference type="NCBIfam" id="TIGR00186">
    <property type="entry name" value="rRNA_methyl_3"/>
    <property type="match status" value="1"/>
</dbReference>
<evidence type="ECO:0000256" key="1">
    <source>
        <dbReference type="ARBA" id="ARBA00022490"/>
    </source>
</evidence>
<evidence type="ECO:0000313" key="10">
    <source>
        <dbReference type="Proteomes" id="UP000032414"/>
    </source>
</evidence>
<keyword evidence="4 6" id="KW-0808">Transferase</keyword>
<evidence type="ECO:0000256" key="5">
    <source>
        <dbReference type="ARBA" id="ARBA00022691"/>
    </source>
</evidence>
<sequence>MSVKSILNQQKVEFSMTEHYVYGIHAVSALLTNPHRQTKKVYINQERTDKRLQDLLDLAIERQIPVEKLPQQKMNQRFADIAHQGVVAIAGNLRDYNESDLPNLLMACKQPSLLLILDGITDPHNLGACLRTADATGVDFVIIPKDKSASITPVVSKVACGAAESIPVVRVTNLVRAIETVKQSGVWVYGAAGEAFETLYNIDCHSSIAIVMGAEGEGLRRLTREHCDGLFSLPMLGSVESLNVSVATGVCLYEVVRQRENR</sequence>
<dbReference type="SUPFAM" id="SSF55315">
    <property type="entry name" value="L30e-like"/>
    <property type="match status" value="1"/>
</dbReference>
<proteinExistence type="inferred from homology"/>
<dbReference type="GO" id="GO:0005829">
    <property type="term" value="C:cytosol"/>
    <property type="evidence" value="ECO:0007669"/>
    <property type="project" value="TreeGrafter"/>
</dbReference>
<protein>
    <recommendedName>
        <fullName evidence="6">23S rRNA (guanosine-2'-O-)-methyltransferase RlmB</fullName>
        <ecNumber evidence="6">2.1.1.185</ecNumber>
    </recommendedName>
    <alternativeName>
        <fullName evidence="6">23S rRNA (guanosine2251 2'-O)-methyltransferase</fullName>
    </alternativeName>
    <alternativeName>
        <fullName evidence="6">23S rRNA Gm2251 2'-O-methyltransferase</fullName>
    </alternativeName>
</protein>
<dbReference type="Pfam" id="PF00588">
    <property type="entry name" value="SpoU_methylase"/>
    <property type="match status" value="1"/>
</dbReference>
<comment type="subcellular location">
    <subcellularLocation>
        <location evidence="6">Cytoplasm</location>
    </subcellularLocation>
</comment>
<dbReference type="HOGENOM" id="CLU_021322_0_1_6"/>
<keyword evidence="3 6" id="KW-0489">Methyltransferase</keyword>
<gene>
    <name evidence="6 8" type="primary">rlmB</name>
    <name evidence="8" type="ORF">LMI_3067</name>
    <name evidence="9" type="ORF">SAMN02982997_00701</name>
</gene>
<feature type="domain" description="RNA 2-O ribose methyltransferase substrate binding" evidence="7">
    <location>
        <begin position="20"/>
        <end position="96"/>
    </location>
</feature>
<dbReference type="EMBL" id="FMVN01000003">
    <property type="protein sequence ID" value="SCY04586.1"/>
    <property type="molecule type" value="Genomic_DNA"/>
</dbReference>
<dbReference type="SMART" id="SM00967">
    <property type="entry name" value="SpoU_sub_bind"/>
    <property type="match status" value="1"/>
</dbReference>
<evidence type="ECO:0000259" key="7">
    <source>
        <dbReference type="SMART" id="SM00967"/>
    </source>
</evidence>
<dbReference type="PANTHER" id="PTHR46429:SF1">
    <property type="entry name" value="23S RRNA (GUANOSINE-2'-O-)-METHYLTRANSFERASE RLMB"/>
    <property type="match status" value="1"/>
</dbReference>
<feature type="binding site" evidence="6">
    <location>
        <position position="233"/>
    </location>
    <ligand>
        <name>S-adenosyl-L-methionine</name>
        <dbReference type="ChEBI" id="CHEBI:59789"/>
    </ligand>
</feature>
<reference evidence="8" key="1">
    <citation type="submission" date="2014-09" db="EMBL/GenBank/DDBJ databases">
        <authorList>
            <person name="GOMEZ-VALERO Laura"/>
        </authorList>
    </citation>
    <scope>NUCLEOTIDE SEQUENCE</scope>
    <source>
        <strain evidence="8">ATCC33218</strain>
    </source>
</reference>
<comment type="function">
    <text evidence="6">Specifically methylates the ribose of guanosine 2251 in 23S rRNA.</text>
</comment>
<dbReference type="Proteomes" id="UP000032414">
    <property type="component" value="Chromosome I"/>
</dbReference>
<dbReference type="InterPro" id="IPR029026">
    <property type="entry name" value="tRNA_m1G_MTases_N"/>
</dbReference>
<dbReference type="Gene3D" id="3.40.1280.10">
    <property type="match status" value="1"/>
</dbReference>
<keyword evidence="2 6" id="KW-0698">rRNA processing</keyword>
<feature type="binding site" evidence="6">
    <location>
        <position position="242"/>
    </location>
    <ligand>
        <name>S-adenosyl-L-methionine</name>
        <dbReference type="ChEBI" id="CHEBI:59789"/>
    </ligand>
</feature>
<dbReference type="EC" id="2.1.1.185" evidence="6"/>
<organism evidence="8 10">
    <name type="scientific">Legionella micdadei</name>
    <name type="common">Tatlockia micdadei</name>
    <dbReference type="NCBI Taxonomy" id="451"/>
    <lineage>
        <taxon>Bacteria</taxon>
        <taxon>Pseudomonadati</taxon>
        <taxon>Pseudomonadota</taxon>
        <taxon>Gammaproteobacteria</taxon>
        <taxon>Legionellales</taxon>
        <taxon>Legionellaceae</taxon>
        <taxon>Legionella</taxon>
    </lineage>
</organism>
<dbReference type="Gene3D" id="3.30.1330.30">
    <property type="match status" value="1"/>
</dbReference>
<dbReference type="GO" id="GO:0003723">
    <property type="term" value="F:RNA binding"/>
    <property type="evidence" value="ECO:0007669"/>
    <property type="project" value="InterPro"/>
</dbReference>
<accession>A0A098GIJ1</accession>
<evidence type="ECO:0000256" key="6">
    <source>
        <dbReference type="HAMAP-Rule" id="MF_01887"/>
    </source>
</evidence>
<dbReference type="Pfam" id="PF08032">
    <property type="entry name" value="SpoU_sub_bind"/>
    <property type="match status" value="1"/>
</dbReference>
<name>A0A098GIJ1_LEGMI</name>